<keyword evidence="2" id="KW-0328">Glycosyltransferase</keyword>
<dbReference type="Proteomes" id="UP000440694">
    <property type="component" value="Unassembled WGS sequence"/>
</dbReference>
<evidence type="ECO:0000256" key="3">
    <source>
        <dbReference type="ARBA" id="ARBA00022679"/>
    </source>
</evidence>
<feature type="transmembrane region" description="Helical" evidence="5">
    <location>
        <begin position="60"/>
        <end position="76"/>
    </location>
</feature>
<feature type="region of interest" description="Disordered" evidence="4">
    <location>
        <begin position="1"/>
        <end position="27"/>
    </location>
</feature>
<keyword evidence="7" id="KW-1185">Reference proteome</keyword>
<keyword evidence="5" id="KW-0472">Membrane</keyword>
<dbReference type="Gene3D" id="3.90.550.10">
    <property type="entry name" value="Spore Coat Polysaccharide Biosynthesis Protein SpsA, Chain A"/>
    <property type="match status" value="1"/>
</dbReference>
<dbReference type="SUPFAM" id="SSF53448">
    <property type="entry name" value="Nucleotide-diphospho-sugar transferases"/>
    <property type="match status" value="1"/>
</dbReference>
<proteinExistence type="inferred from homology"/>
<comment type="similarity">
    <text evidence="1">Belongs to the glycosyltransferase 2 family.</text>
</comment>
<feature type="transmembrane region" description="Helical" evidence="5">
    <location>
        <begin position="375"/>
        <end position="399"/>
    </location>
</feature>
<evidence type="ECO:0000256" key="4">
    <source>
        <dbReference type="SAM" id="MobiDB-lite"/>
    </source>
</evidence>
<dbReference type="PANTHER" id="PTHR43630:SF1">
    <property type="entry name" value="POLY-BETA-1,6-N-ACETYL-D-GLUCOSAMINE SYNTHASE"/>
    <property type="match status" value="1"/>
</dbReference>
<evidence type="ECO:0000313" key="6">
    <source>
        <dbReference type="EMBL" id="MTD95589.1"/>
    </source>
</evidence>
<keyword evidence="3 6" id="KW-0808">Transferase</keyword>
<feature type="transmembrane region" description="Helical" evidence="5">
    <location>
        <begin position="419"/>
        <end position="444"/>
    </location>
</feature>
<dbReference type="InterPro" id="IPR029044">
    <property type="entry name" value="Nucleotide-diphossugar_trans"/>
</dbReference>
<dbReference type="AlphaFoldDB" id="A0A6I3KMC5"/>
<accession>A0A6I3KMC5</accession>
<comment type="caution">
    <text evidence="6">The sequence shown here is derived from an EMBL/GenBank/DDBJ whole genome shotgun (WGS) entry which is preliminary data.</text>
</comment>
<evidence type="ECO:0000313" key="7">
    <source>
        <dbReference type="Proteomes" id="UP000440694"/>
    </source>
</evidence>
<dbReference type="PANTHER" id="PTHR43630">
    <property type="entry name" value="POLY-BETA-1,6-N-ACETYL-D-GLUCOSAMINE SYNTHASE"/>
    <property type="match status" value="1"/>
</dbReference>
<organism evidence="6 7">
    <name type="scientific">Hyphomicrobium album</name>
    <dbReference type="NCBI Taxonomy" id="2665159"/>
    <lineage>
        <taxon>Bacteria</taxon>
        <taxon>Pseudomonadati</taxon>
        <taxon>Pseudomonadota</taxon>
        <taxon>Alphaproteobacteria</taxon>
        <taxon>Hyphomicrobiales</taxon>
        <taxon>Hyphomicrobiaceae</taxon>
        <taxon>Hyphomicrobium</taxon>
    </lineage>
</organism>
<evidence type="ECO:0000256" key="1">
    <source>
        <dbReference type="ARBA" id="ARBA00006739"/>
    </source>
</evidence>
<dbReference type="EMBL" id="WMBQ01000002">
    <property type="protein sequence ID" value="MTD95589.1"/>
    <property type="molecule type" value="Genomic_DNA"/>
</dbReference>
<dbReference type="Pfam" id="PF13641">
    <property type="entry name" value="Glyco_tranf_2_3"/>
    <property type="match status" value="1"/>
</dbReference>
<keyword evidence="5" id="KW-1133">Transmembrane helix</keyword>
<dbReference type="GO" id="GO:0016757">
    <property type="term" value="F:glycosyltransferase activity"/>
    <property type="evidence" value="ECO:0007669"/>
    <property type="project" value="UniProtKB-KW"/>
</dbReference>
<evidence type="ECO:0000256" key="5">
    <source>
        <dbReference type="SAM" id="Phobius"/>
    </source>
</evidence>
<reference evidence="6 7" key="1">
    <citation type="submission" date="2019-11" db="EMBL/GenBank/DDBJ databases">
        <title>Identification of a novel strain.</title>
        <authorList>
            <person name="Xu Q."/>
            <person name="Wang G."/>
        </authorList>
    </citation>
    <scope>NUCLEOTIDE SEQUENCE [LARGE SCALE GENOMIC DNA]</scope>
    <source>
        <strain evidence="7">xq</strain>
    </source>
</reference>
<protein>
    <submittedName>
        <fullName evidence="6">Glycosyltransferase</fullName>
    </submittedName>
</protein>
<name>A0A6I3KMC5_9HYPH</name>
<dbReference type="RefSeq" id="WP_154740119.1">
    <property type="nucleotide sequence ID" value="NZ_WMBQ01000002.1"/>
</dbReference>
<keyword evidence="5" id="KW-0812">Transmembrane</keyword>
<sequence>MSSVFTVDPRGNCGRSDESSASTETLAGSDPRLDEAVYGLRSRTPELSAATGLWSWQRRSLAVLLATLCIGAVVARETTLTALLAIMAAPFLCVVMLRTVALWQLRRRSLDGATPVASDPELPLYTVLVPLAREEGIVPQLLASLRAIDYPAERLEIMLVVECADALTQLALQRASIDAHMQIVVVPEGDPRTKPRACQYALQFAQGDYVVVYDAEDVPEPDQLRLAVAALKAGGSRMGCLQAQLNIYNSDATWFTRQFTVEYTALFDCILPTLERLQLPVPLGGTSNHFPRAVLEAVGGWDPYNVTEDADLGIRLAREGWHVGVLRSTTWEEAPPSFRVWKGQRTRWLKGWMQTYLVHMREPGRLWSELGTRRFIGFQVLMGGMILSSLVHPWFYVLLAVDLWQGRLLGVPDSVFGQWLLGIGLFNLIAGYVSAIALGTVAAARRGRLRLAAHALMMPVYWLGISFAAYRALWQLVFAPYYWEKTEHVGRADAEQTERPVTL</sequence>
<feature type="transmembrane region" description="Helical" evidence="5">
    <location>
        <begin position="451"/>
        <end position="473"/>
    </location>
</feature>
<gene>
    <name evidence="6" type="ORF">GIW81_14715</name>
</gene>
<evidence type="ECO:0000256" key="2">
    <source>
        <dbReference type="ARBA" id="ARBA00022676"/>
    </source>
</evidence>
<feature type="transmembrane region" description="Helical" evidence="5">
    <location>
        <begin position="82"/>
        <end position="103"/>
    </location>
</feature>